<sequence>MLLSPSSTGPGATSPNGSLASQSSQSAVNPVTAAVPQAAPSSVLSPQPVPGVVAAAPSQQQPPPQAVTANPVTQPPSSTAQGSTSQQGYFGAVLDSQSPPSDPYVASHILCQTPSVSLIHASVRGDNQTTMPVYV</sequence>
<protein>
    <submittedName>
        <fullName evidence="2">Uncharacterized protein</fullName>
    </submittedName>
</protein>
<organism evidence="2">
    <name type="scientific">Rhipicephalus microplus</name>
    <name type="common">Cattle tick</name>
    <name type="synonym">Boophilus microplus</name>
    <dbReference type="NCBI Taxonomy" id="6941"/>
    <lineage>
        <taxon>Eukaryota</taxon>
        <taxon>Metazoa</taxon>
        <taxon>Ecdysozoa</taxon>
        <taxon>Arthropoda</taxon>
        <taxon>Chelicerata</taxon>
        <taxon>Arachnida</taxon>
        <taxon>Acari</taxon>
        <taxon>Parasitiformes</taxon>
        <taxon>Ixodida</taxon>
        <taxon>Ixodoidea</taxon>
        <taxon>Ixodidae</taxon>
        <taxon>Rhipicephalinae</taxon>
        <taxon>Rhipicephalus</taxon>
        <taxon>Boophilus</taxon>
    </lineage>
</organism>
<feature type="compositionally biased region" description="Low complexity" evidence="1">
    <location>
        <begin position="66"/>
        <end position="88"/>
    </location>
</feature>
<feature type="region of interest" description="Disordered" evidence="1">
    <location>
        <begin position="1"/>
        <end position="102"/>
    </location>
</feature>
<evidence type="ECO:0000256" key="1">
    <source>
        <dbReference type="SAM" id="MobiDB-lite"/>
    </source>
</evidence>
<proteinExistence type="predicted"/>
<evidence type="ECO:0000313" key="2">
    <source>
        <dbReference type="EMBL" id="NIE50113.1"/>
    </source>
</evidence>
<name>A0A6G5AII7_RHIMP</name>
<reference evidence="2" key="1">
    <citation type="submission" date="2020-03" db="EMBL/GenBank/DDBJ databases">
        <title>A transcriptome and proteome of the tick Rhipicephalus microplus shaped by the genetic composition of its hosts and developmental stage.</title>
        <authorList>
            <person name="Garcia G.R."/>
            <person name="Ribeiro J.M.C."/>
            <person name="Maruyama S.R."/>
            <person name="Gardinasse L.G."/>
            <person name="Nelson K."/>
            <person name="Ferreira B.R."/>
            <person name="Andrade T.G."/>
            <person name="Santos I.K.F.M."/>
        </authorList>
    </citation>
    <scope>NUCLEOTIDE SEQUENCE</scope>
    <source>
        <strain evidence="2">NSGR</strain>
        <tissue evidence="2">Salivary glands</tissue>
    </source>
</reference>
<feature type="compositionally biased region" description="Low complexity" evidence="1">
    <location>
        <begin position="1"/>
        <end position="18"/>
    </location>
</feature>
<feature type="compositionally biased region" description="Polar residues" evidence="1">
    <location>
        <begin position="19"/>
        <end position="29"/>
    </location>
</feature>
<dbReference type="AlphaFoldDB" id="A0A6G5AII7"/>
<accession>A0A6G5AII7</accession>
<dbReference type="EMBL" id="GIKN01007840">
    <property type="protein sequence ID" value="NIE50113.1"/>
    <property type="molecule type" value="Transcribed_RNA"/>
</dbReference>
<feature type="compositionally biased region" description="Low complexity" evidence="1">
    <location>
        <begin position="50"/>
        <end position="59"/>
    </location>
</feature>